<dbReference type="Pfam" id="PF00856">
    <property type="entry name" value="SET"/>
    <property type="match status" value="1"/>
</dbReference>
<sequence length="94" mass="10198">MANLVSLILQWPEAEINIKDIAVNFSKLACNAHTICDAELRPLATGLYPVISLINHSCLPNSVLVFEGRLAVVRAVEHIPKGTEVICVSLVSSF</sequence>
<dbReference type="EMBL" id="HG739149">
    <property type="protein sequence ID" value="CDP12438.1"/>
    <property type="molecule type" value="Genomic_DNA"/>
</dbReference>
<dbReference type="Gene3D" id="1.10.220.160">
    <property type="match status" value="1"/>
</dbReference>
<name>A0A068UXR8_COFCA</name>
<reference evidence="3" key="1">
    <citation type="journal article" date="2014" name="Science">
        <title>The coffee genome provides insight into the convergent evolution of caffeine biosynthesis.</title>
        <authorList>
            <person name="Denoeud F."/>
            <person name="Carretero-Paulet L."/>
            <person name="Dereeper A."/>
            <person name="Droc G."/>
            <person name="Guyot R."/>
            <person name="Pietrella M."/>
            <person name="Zheng C."/>
            <person name="Alberti A."/>
            <person name="Anthony F."/>
            <person name="Aprea G."/>
            <person name="Aury J.M."/>
            <person name="Bento P."/>
            <person name="Bernard M."/>
            <person name="Bocs S."/>
            <person name="Campa C."/>
            <person name="Cenci A."/>
            <person name="Combes M.C."/>
            <person name="Crouzillat D."/>
            <person name="Da Silva C."/>
            <person name="Daddiego L."/>
            <person name="De Bellis F."/>
            <person name="Dussert S."/>
            <person name="Garsmeur O."/>
            <person name="Gayraud T."/>
            <person name="Guignon V."/>
            <person name="Jahn K."/>
            <person name="Jamilloux V."/>
            <person name="Joet T."/>
            <person name="Labadie K."/>
            <person name="Lan T."/>
            <person name="Leclercq J."/>
            <person name="Lepelley M."/>
            <person name="Leroy T."/>
            <person name="Li L.T."/>
            <person name="Librado P."/>
            <person name="Lopez L."/>
            <person name="Munoz A."/>
            <person name="Noel B."/>
            <person name="Pallavicini A."/>
            <person name="Perrotta G."/>
            <person name="Poncet V."/>
            <person name="Pot D."/>
            <person name="Priyono X."/>
            <person name="Rigoreau M."/>
            <person name="Rouard M."/>
            <person name="Rozas J."/>
            <person name="Tranchant-Dubreuil C."/>
            <person name="VanBuren R."/>
            <person name="Zhang Q."/>
            <person name="Andrade A.C."/>
            <person name="Argout X."/>
            <person name="Bertrand B."/>
            <person name="de Kochko A."/>
            <person name="Graziosi G."/>
            <person name="Henry R.J."/>
            <person name="Jayarama X."/>
            <person name="Ming R."/>
            <person name="Nagai C."/>
            <person name="Rounsley S."/>
            <person name="Sankoff D."/>
            <person name="Giuliano G."/>
            <person name="Albert V.A."/>
            <person name="Wincker P."/>
            <person name="Lashermes P."/>
        </authorList>
    </citation>
    <scope>NUCLEOTIDE SEQUENCE [LARGE SCALE GENOMIC DNA]</scope>
    <source>
        <strain evidence="3">cv. DH200-94</strain>
    </source>
</reference>
<dbReference type="PhylomeDB" id="A0A068UXR8"/>
<dbReference type="PANTHER" id="PTHR12197:SF251">
    <property type="entry name" value="EG:BACR7C10.4 PROTEIN"/>
    <property type="match status" value="1"/>
</dbReference>
<dbReference type="InterPro" id="IPR046341">
    <property type="entry name" value="SET_dom_sf"/>
</dbReference>
<protein>
    <recommendedName>
        <fullName evidence="1">SET domain-containing protein</fullName>
    </recommendedName>
</protein>
<dbReference type="Proteomes" id="UP000295252">
    <property type="component" value="Chromosome II"/>
</dbReference>
<feature type="domain" description="SET" evidence="1">
    <location>
        <begin position="45"/>
        <end position="86"/>
    </location>
</feature>
<evidence type="ECO:0000313" key="2">
    <source>
        <dbReference type="EMBL" id="CDP12438.1"/>
    </source>
</evidence>
<dbReference type="PANTHER" id="PTHR12197">
    <property type="entry name" value="HISTONE-LYSINE N-METHYLTRANSFERASE SMYD"/>
    <property type="match status" value="1"/>
</dbReference>
<dbReference type="InterPro" id="IPR001214">
    <property type="entry name" value="SET_dom"/>
</dbReference>
<evidence type="ECO:0000259" key="1">
    <source>
        <dbReference type="Pfam" id="PF00856"/>
    </source>
</evidence>
<dbReference type="InterPro" id="IPR050869">
    <property type="entry name" value="H3K4_H4K5_MeTrfase"/>
</dbReference>
<dbReference type="AlphaFoldDB" id="A0A068UXR8"/>
<accession>A0A068UXR8</accession>
<evidence type="ECO:0000313" key="3">
    <source>
        <dbReference type="Proteomes" id="UP000295252"/>
    </source>
</evidence>
<proteinExistence type="predicted"/>
<dbReference type="STRING" id="49390.A0A068UXR8"/>
<gene>
    <name evidence="2" type="ORF">GSCOC_T00035994001</name>
</gene>
<dbReference type="GO" id="GO:0005634">
    <property type="term" value="C:nucleus"/>
    <property type="evidence" value="ECO:0007669"/>
    <property type="project" value="TreeGrafter"/>
</dbReference>
<organism evidence="2 3">
    <name type="scientific">Coffea canephora</name>
    <name type="common">Robusta coffee</name>
    <dbReference type="NCBI Taxonomy" id="49390"/>
    <lineage>
        <taxon>Eukaryota</taxon>
        <taxon>Viridiplantae</taxon>
        <taxon>Streptophyta</taxon>
        <taxon>Embryophyta</taxon>
        <taxon>Tracheophyta</taxon>
        <taxon>Spermatophyta</taxon>
        <taxon>Magnoliopsida</taxon>
        <taxon>eudicotyledons</taxon>
        <taxon>Gunneridae</taxon>
        <taxon>Pentapetalae</taxon>
        <taxon>asterids</taxon>
        <taxon>lamiids</taxon>
        <taxon>Gentianales</taxon>
        <taxon>Rubiaceae</taxon>
        <taxon>Ixoroideae</taxon>
        <taxon>Gardenieae complex</taxon>
        <taxon>Bertiereae - Coffeeae clade</taxon>
        <taxon>Coffeeae</taxon>
        <taxon>Coffea</taxon>
    </lineage>
</organism>
<dbReference type="OrthoDB" id="265717at2759"/>
<dbReference type="Gene3D" id="2.170.270.10">
    <property type="entry name" value="SET domain"/>
    <property type="match status" value="1"/>
</dbReference>
<dbReference type="Gramene" id="CDP12438">
    <property type="protein sequence ID" value="CDP12438"/>
    <property type="gene ID" value="GSCOC_T00035994001"/>
</dbReference>
<dbReference type="SUPFAM" id="SSF82199">
    <property type="entry name" value="SET domain"/>
    <property type="match status" value="1"/>
</dbReference>
<dbReference type="InParanoid" id="A0A068UXR8"/>
<keyword evidence="3" id="KW-1185">Reference proteome</keyword>